<name>A0A7Y9DL96_9ACTN</name>
<feature type="short sequence motif" description="Histidine triad motif" evidence="2 3">
    <location>
        <begin position="106"/>
        <end position="110"/>
    </location>
</feature>
<dbReference type="Proteomes" id="UP000521922">
    <property type="component" value="Unassembled WGS sequence"/>
</dbReference>
<organism evidence="5 6">
    <name type="scientific">Kineococcus aurantiacus</name>
    <dbReference type="NCBI Taxonomy" id="37633"/>
    <lineage>
        <taxon>Bacteria</taxon>
        <taxon>Bacillati</taxon>
        <taxon>Actinomycetota</taxon>
        <taxon>Actinomycetes</taxon>
        <taxon>Kineosporiales</taxon>
        <taxon>Kineosporiaceae</taxon>
        <taxon>Kineococcus</taxon>
    </lineage>
</organism>
<dbReference type="InterPro" id="IPR001310">
    <property type="entry name" value="Histidine_triad_HIT"/>
</dbReference>
<reference evidence="5 6" key="1">
    <citation type="submission" date="2020-07" db="EMBL/GenBank/DDBJ databases">
        <title>Sequencing the genomes of 1000 actinobacteria strains.</title>
        <authorList>
            <person name="Klenk H.-P."/>
        </authorList>
    </citation>
    <scope>NUCLEOTIDE SEQUENCE [LARGE SCALE GENOMIC DNA]</scope>
    <source>
        <strain evidence="5 6">DSM 7487</strain>
    </source>
</reference>
<dbReference type="PANTHER" id="PTHR46648">
    <property type="entry name" value="HIT FAMILY PROTEIN 1"/>
    <property type="match status" value="1"/>
</dbReference>
<evidence type="ECO:0000256" key="3">
    <source>
        <dbReference type="PROSITE-ProRule" id="PRU00464"/>
    </source>
</evidence>
<evidence type="ECO:0000259" key="4">
    <source>
        <dbReference type="PROSITE" id="PS51084"/>
    </source>
</evidence>
<proteinExistence type="predicted"/>
<keyword evidence="6" id="KW-1185">Reference proteome</keyword>
<evidence type="ECO:0000256" key="1">
    <source>
        <dbReference type="PIRSR" id="PIRSR601310-1"/>
    </source>
</evidence>
<dbReference type="RefSeq" id="WP_179751695.1">
    <property type="nucleotide sequence ID" value="NZ_BAAAGN010000034.1"/>
</dbReference>
<accession>A0A7Y9DL96</accession>
<dbReference type="Gene3D" id="3.30.428.10">
    <property type="entry name" value="HIT-like"/>
    <property type="match status" value="1"/>
</dbReference>
<evidence type="ECO:0000313" key="5">
    <source>
        <dbReference type="EMBL" id="NYD22604.1"/>
    </source>
</evidence>
<dbReference type="GO" id="GO:0009117">
    <property type="term" value="P:nucleotide metabolic process"/>
    <property type="evidence" value="ECO:0007669"/>
    <property type="project" value="TreeGrafter"/>
</dbReference>
<evidence type="ECO:0000313" key="6">
    <source>
        <dbReference type="Proteomes" id="UP000521922"/>
    </source>
</evidence>
<sequence>MTRAATATEQGCTFCAIAAHEAEASTVHEDETVVAFMDLHPVTPGHLLVVPRHHAVGLEDLDETTGGHVWAVAHDLARTLRRSTFRPEGINFFLCDGEVAFQTVFHLHLHVLPRYTGDGWSVENLPGTLDRDRRLLDSDAHEIKAAAARLTGD</sequence>
<dbReference type="PRINTS" id="PR00332">
    <property type="entry name" value="HISTRIAD"/>
</dbReference>
<dbReference type="InterPro" id="IPR011146">
    <property type="entry name" value="HIT-like"/>
</dbReference>
<comment type="caution">
    <text evidence="5">The sequence shown here is derived from an EMBL/GenBank/DDBJ whole genome shotgun (WGS) entry which is preliminary data.</text>
</comment>
<dbReference type="InterPro" id="IPR036265">
    <property type="entry name" value="HIT-like_sf"/>
</dbReference>
<gene>
    <name evidence="5" type="ORF">BJ968_002144</name>
</gene>
<dbReference type="Pfam" id="PF01230">
    <property type="entry name" value="HIT"/>
    <property type="match status" value="1"/>
</dbReference>
<keyword evidence="5" id="KW-0378">Hydrolase</keyword>
<feature type="domain" description="HIT" evidence="4">
    <location>
        <begin position="13"/>
        <end position="121"/>
    </location>
</feature>
<protein>
    <submittedName>
        <fullName evidence="5">Diadenosine tetraphosphate (Ap4A) HIT family hydrolase</fullName>
    </submittedName>
</protein>
<dbReference type="PROSITE" id="PS51084">
    <property type="entry name" value="HIT_2"/>
    <property type="match status" value="1"/>
</dbReference>
<dbReference type="GO" id="GO:0016787">
    <property type="term" value="F:hydrolase activity"/>
    <property type="evidence" value="ECO:0007669"/>
    <property type="project" value="UniProtKB-KW"/>
</dbReference>
<feature type="active site" description="Tele-AMP-histidine intermediate" evidence="1">
    <location>
        <position position="108"/>
    </location>
</feature>
<dbReference type="PANTHER" id="PTHR46648:SF1">
    <property type="entry name" value="ADENOSINE 5'-MONOPHOSPHORAMIDASE HNT1"/>
    <property type="match status" value="1"/>
</dbReference>
<dbReference type="AlphaFoldDB" id="A0A7Y9DL96"/>
<dbReference type="SUPFAM" id="SSF54197">
    <property type="entry name" value="HIT-like"/>
    <property type="match status" value="1"/>
</dbReference>
<evidence type="ECO:0000256" key="2">
    <source>
        <dbReference type="PIRSR" id="PIRSR601310-3"/>
    </source>
</evidence>
<dbReference type="EMBL" id="JACCBB010000001">
    <property type="protein sequence ID" value="NYD22604.1"/>
    <property type="molecule type" value="Genomic_DNA"/>
</dbReference>